<feature type="transmembrane region" description="Helical" evidence="2">
    <location>
        <begin position="12"/>
        <end position="35"/>
    </location>
</feature>
<keyword evidence="2" id="KW-0472">Membrane</keyword>
<dbReference type="Pfam" id="PF06912">
    <property type="entry name" value="DUF1275"/>
    <property type="match status" value="1"/>
</dbReference>
<keyword evidence="2" id="KW-0812">Transmembrane</keyword>
<protein>
    <submittedName>
        <fullName evidence="3">Uncharacterized membrane protein YoaK (UPF0700 family)</fullName>
    </submittedName>
</protein>
<sequence length="255" mass="25527">MNRRERRAPRHPLQAAAFLLTFGTGMFDAISYLGLDRVFTANMTGNIVLLGMGLTTDQDIPVRLAAIALAGFAAGALVAARFLQRQPTGLQVPLRSLVLIGALAVLTAASAVVFLVVPEAPHGLLVGITAALSAGMGMQAVVAKRFGVPDVSTVVLTMTLTSWVSESRLGGGTGAHSFRRGGAVVLMASGAAAGGALLLLGDGVALSGAAVVVLTALALMTRGHLAARRAAAGGSAAAAVPGGQPTDARSTAPTS</sequence>
<dbReference type="RefSeq" id="WP_153360947.1">
    <property type="nucleotide sequence ID" value="NZ_JABGDC010000146.1"/>
</dbReference>
<comment type="caution">
    <text evidence="3">The sequence shown here is derived from an EMBL/GenBank/DDBJ whole genome shotgun (WGS) entry which is preliminary data.</text>
</comment>
<dbReference type="PANTHER" id="PTHR37314">
    <property type="entry name" value="SLR0142 PROTEIN"/>
    <property type="match status" value="1"/>
</dbReference>
<feature type="transmembrane region" description="Helical" evidence="2">
    <location>
        <begin position="181"/>
        <end position="198"/>
    </location>
</feature>
<evidence type="ECO:0000256" key="1">
    <source>
        <dbReference type="SAM" id="MobiDB-lite"/>
    </source>
</evidence>
<accession>A0A562IPA6</accession>
<keyword evidence="2" id="KW-1133">Transmembrane helix</keyword>
<dbReference type="PANTHER" id="PTHR37314:SF4">
    <property type="entry name" value="UPF0700 TRANSMEMBRANE PROTEIN YOAK"/>
    <property type="match status" value="1"/>
</dbReference>
<dbReference type="AlphaFoldDB" id="A0A562IPA6"/>
<name>A0A562IPA6_9ACTN</name>
<keyword evidence="4" id="KW-1185">Reference proteome</keyword>
<feature type="transmembrane region" description="Helical" evidence="2">
    <location>
        <begin position="123"/>
        <end position="142"/>
    </location>
</feature>
<feature type="region of interest" description="Disordered" evidence="1">
    <location>
        <begin position="236"/>
        <end position="255"/>
    </location>
</feature>
<gene>
    <name evidence="3" type="ORF">JD78_01254</name>
</gene>
<feature type="transmembrane region" description="Helical" evidence="2">
    <location>
        <begin position="60"/>
        <end position="80"/>
    </location>
</feature>
<evidence type="ECO:0000256" key="2">
    <source>
        <dbReference type="SAM" id="Phobius"/>
    </source>
</evidence>
<dbReference type="InterPro" id="IPR010699">
    <property type="entry name" value="DUF1275"/>
</dbReference>
<dbReference type="EMBL" id="VLKF01000001">
    <property type="protein sequence ID" value="TWH72732.1"/>
    <property type="molecule type" value="Genomic_DNA"/>
</dbReference>
<dbReference type="Proteomes" id="UP000321490">
    <property type="component" value="Unassembled WGS sequence"/>
</dbReference>
<organism evidence="3 4">
    <name type="scientific">Modestobacter roseus</name>
    <dbReference type="NCBI Taxonomy" id="1181884"/>
    <lineage>
        <taxon>Bacteria</taxon>
        <taxon>Bacillati</taxon>
        <taxon>Actinomycetota</taxon>
        <taxon>Actinomycetes</taxon>
        <taxon>Geodermatophilales</taxon>
        <taxon>Geodermatophilaceae</taxon>
        <taxon>Modestobacter</taxon>
    </lineage>
</organism>
<feature type="transmembrane region" description="Helical" evidence="2">
    <location>
        <begin position="204"/>
        <end position="221"/>
    </location>
</feature>
<evidence type="ECO:0000313" key="3">
    <source>
        <dbReference type="EMBL" id="TWH72732.1"/>
    </source>
</evidence>
<evidence type="ECO:0000313" key="4">
    <source>
        <dbReference type="Proteomes" id="UP000321490"/>
    </source>
</evidence>
<feature type="transmembrane region" description="Helical" evidence="2">
    <location>
        <begin position="92"/>
        <end position="117"/>
    </location>
</feature>
<proteinExistence type="predicted"/>
<reference evidence="3 4" key="1">
    <citation type="submission" date="2019-07" db="EMBL/GenBank/DDBJ databases">
        <title>R&amp;d 2014.</title>
        <authorList>
            <person name="Klenk H.-P."/>
        </authorList>
    </citation>
    <scope>NUCLEOTIDE SEQUENCE [LARGE SCALE GENOMIC DNA]</scope>
    <source>
        <strain evidence="3 4">DSM 45764</strain>
    </source>
</reference>
<dbReference type="OrthoDB" id="4272751at2"/>